<dbReference type="Proteomes" id="UP000177006">
    <property type="component" value="Unassembled WGS sequence"/>
</dbReference>
<dbReference type="SUPFAM" id="SSF50475">
    <property type="entry name" value="FMN-binding split barrel"/>
    <property type="match status" value="1"/>
</dbReference>
<dbReference type="InterPro" id="IPR011576">
    <property type="entry name" value="Pyridox_Oxase_N"/>
</dbReference>
<sequence>MLKHNLGYNRLKFYLYIYYRYRSSLPAGRQALARTTSSFLDFSPGGHRDRRIILELIILMKHTKDQIKKDIYKFLKNHGIMTLASCKANQPWVCTVYYGLDKEMNLYLVTDPNSIHGKQIKANKKIAFAVFDSHQKITQPKKGVQGRGKCEMVKGILANTKGLLLWHRANPGIEKNITIKDILKKITDTKIYKITPTFLKFFNKKLYSPEEYGEIKLK</sequence>
<comment type="caution">
    <text evidence="2">The sequence shown here is derived from an EMBL/GenBank/DDBJ whole genome shotgun (WGS) entry which is preliminary data.</text>
</comment>
<reference evidence="2 3" key="1">
    <citation type="journal article" date="2016" name="Nat. Commun.">
        <title>Thousands of microbial genomes shed light on interconnected biogeochemical processes in an aquifer system.</title>
        <authorList>
            <person name="Anantharaman K."/>
            <person name="Brown C.T."/>
            <person name="Hug L.A."/>
            <person name="Sharon I."/>
            <person name="Castelle C.J."/>
            <person name="Probst A.J."/>
            <person name="Thomas B.C."/>
            <person name="Singh A."/>
            <person name="Wilkins M.J."/>
            <person name="Karaoz U."/>
            <person name="Brodie E.L."/>
            <person name="Williams K.H."/>
            <person name="Hubbard S.S."/>
            <person name="Banfield J.F."/>
        </authorList>
    </citation>
    <scope>NUCLEOTIDE SEQUENCE [LARGE SCALE GENOMIC DNA]</scope>
</reference>
<accession>A0A1F5E413</accession>
<gene>
    <name evidence="2" type="ORF">A2160_01235</name>
</gene>
<evidence type="ECO:0000259" key="1">
    <source>
        <dbReference type="Pfam" id="PF01243"/>
    </source>
</evidence>
<dbReference type="STRING" id="1797457.A2160_01235"/>
<dbReference type="EMBL" id="MEZK01000024">
    <property type="protein sequence ID" value="OGD62159.1"/>
    <property type="molecule type" value="Genomic_DNA"/>
</dbReference>
<name>A0A1F5E413_9BACT</name>
<dbReference type="Gene3D" id="2.30.110.10">
    <property type="entry name" value="Electron Transport, Fmn-binding Protein, Chain A"/>
    <property type="match status" value="1"/>
</dbReference>
<evidence type="ECO:0000313" key="3">
    <source>
        <dbReference type="Proteomes" id="UP000177006"/>
    </source>
</evidence>
<dbReference type="AlphaFoldDB" id="A0A1F5E413"/>
<feature type="domain" description="Pyridoxamine 5'-phosphate oxidase N-terminal" evidence="1">
    <location>
        <begin position="68"/>
        <end position="153"/>
    </location>
</feature>
<organism evidence="2 3">
    <name type="scientific">Candidatus Beckwithbacteria bacterium RBG_13_42_9</name>
    <dbReference type="NCBI Taxonomy" id="1797457"/>
    <lineage>
        <taxon>Bacteria</taxon>
        <taxon>Candidatus Beckwithiibacteriota</taxon>
    </lineage>
</organism>
<protein>
    <recommendedName>
        <fullName evidence="1">Pyridoxamine 5'-phosphate oxidase N-terminal domain-containing protein</fullName>
    </recommendedName>
</protein>
<dbReference type="InterPro" id="IPR012349">
    <property type="entry name" value="Split_barrel_FMN-bd"/>
</dbReference>
<evidence type="ECO:0000313" key="2">
    <source>
        <dbReference type="EMBL" id="OGD62159.1"/>
    </source>
</evidence>
<dbReference type="Pfam" id="PF01243">
    <property type="entry name" value="PNPOx_N"/>
    <property type="match status" value="1"/>
</dbReference>
<proteinExistence type="predicted"/>